<dbReference type="WBParaSite" id="TREG1_103330.1">
    <property type="protein sequence ID" value="TREG1_103330.1"/>
    <property type="gene ID" value="TREG1_103330"/>
</dbReference>
<name>A0AA85IRP2_TRIRE</name>
<dbReference type="InterPro" id="IPR002110">
    <property type="entry name" value="Ankyrin_rpt"/>
</dbReference>
<dbReference type="WBParaSite" id="TREG1_103330.4">
    <property type="protein sequence ID" value="TREG1_103330.4"/>
    <property type="gene ID" value="TREG1_103330"/>
</dbReference>
<evidence type="ECO:0008006" key="4">
    <source>
        <dbReference type="Google" id="ProtNLM"/>
    </source>
</evidence>
<reference evidence="1" key="1">
    <citation type="submission" date="2022-06" db="EMBL/GenBank/DDBJ databases">
        <authorList>
            <person name="Berger JAMES D."/>
            <person name="Berger JAMES D."/>
        </authorList>
    </citation>
    <scope>NUCLEOTIDE SEQUENCE [LARGE SCALE GENOMIC DNA]</scope>
</reference>
<dbReference type="Gene3D" id="1.25.40.20">
    <property type="entry name" value="Ankyrin repeat-containing domain"/>
    <property type="match status" value="1"/>
</dbReference>
<dbReference type="WBParaSite" id="TREG1_103330.8">
    <property type="protein sequence ID" value="TREG1_103330.8"/>
    <property type="gene ID" value="TREG1_103330"/>
</dbReference>
<dbReference type="InterPro" id="IPR036770">
    <property type="entry name" value="Ankyrin_rpt-contain_sf"/>
</dbReference>
<accession>A0AA85IRP2</accession>
<dbReference type="AlphaFoldDB" id="A0AA85IRP2"/>
<dbReference type="Proteomes" id="UP000050795">
    <property type="component" value="Unassembled WGS sequence"/>
</dbReference>
<evidence type="ECO:0000313" key="2">
    <source>
        <dbReference type="WBParaSite" id="TREG1_103330.1"/>
    </source>
</evidence>
<evidence type="ECO:0000313" key="3">
    <source>
        <dbReference type="WBParaSite" id="TREG1_103330.4"/>
    </source>
</evidence>
<proteinExistence type="predicted"/>
<dbReference type="Pfam" id="PF12796">
    <property type="entry name" value="Ank_2"/>
    <property type="match status" value="1"/>
</dbReference>
<dbReference type="SMART" id="SM00248">
    <property type="entry name" value="ANK"/>
    <property type="match status" value="2"/>
</dbReference>
<protein>
    <recommendedName>
        <fullName evidence="4">ANK_REP_REGION domain-containing protein</fullName>
    </recommendedName>
</protein>
<sequence length="609" mass="70201">MEFAHMVFRIALSGDAASLSRILKDDPNLVNLPDFDGNMPLHFAVMSGSPECVKVCISALQAREDLDRTTEFRRKNFMGKDALTLSIENSDYESFSLLLDAGAQTDYRCMDDVPPLVAALNQCNLKLTTHVLDVLEISFDRLREYRLWCLALHTDLSISLAYFKLLKAHAAPYHLNDFEEIYDTVLEKEPSTKGIEEFLIFLGLDAVERWSICSEEIFHCLLLISSYFLRKLIPFNQNFSCVHRLQSLGLYIPPVSARAWLRILSQWGLPKIFIKQPDIQKQLIWDLADINGSPKSTVHNRFLLPLVLYFAVLALRFPYPDWTTWWHEACLKANFNEQQFKLGTLLEVHKGKQSKPVSEFFWRNIFTFVISRAVLYNDSKIFCLSDTQNSIDEFLNHSFSECPALKPISARNHETLVLQLLSYFPASSIIPGHELFLYIAYHYFLPFVSDDNKNCMDINCSVLITATVHVISHHSLLNLIVNFSARMGLMFLSNLKDWPRFIPTNDKITLLNMLISCYVESNRSVKLPQSITQLLPITPVDHRNYLDDWLNKWLSQPKSLSLWSKIVVRNNLRNSREHCTLPKRPINDIIKTLPLAPTLQEYLANNEYA</sequence>
<evidence type="ECO:0000313" key="1">
    <source>
        <dbReference type="Proteomes" id="UP000050795"/>
    </source>
</evidence>
<reference evidence="2 3" key="2">
    <citation type="submission" date="2023-11" db="UniProtKB">
        <authorList>
            <consortium name="WormBaseParasite"/>
        </authorList>
    </citation>
    <scope>IDENTIFICATION</scope>
</reference>
<organism evidence="1 3">
    <name type="scientific">Trichobilharzia regenti</name>
    <name type="common">Nasal bird schistosome</name>
    <dbReference type="NCBI Taxonomy" id="157069"/>
    <lineage>
        <taxon>Eukaryota</taxon>
        <taxon>Metazoa</taxon>
        <taxon>Spiralia</taxon>
        <taxon>Lophotrochozoa</taxon>
        <taxon>Platyhelminthes</taxon>
        <taxon>Trematoda</taxon>
        <taxon>Digenea</taxon>
        <taxon>Strigeidida</taxon>
        <taxon>Schistosomatoidea</taxon>
        <taxon>Schistosomatidae</taxon>
        <taxon>Trichobilharzia</taxon>
    </lineage>
</organism>
<keyword evidence="1" id="KW-1185">Reference proteome</keyword>
<dbReference type="SUPFAM" id="SSF48403">
    <property type="entry name" value="Ankyrin repeat"/>
    <property type="match status" value="1"/>
</dbReference>